<evidence type="ECO:0000313" key="2">
    <source>
        <dbReference type="Proteomes" id="UP000193380"/>
    </source>
</evidence>
<gene>
    <name evidence="1" type="ORF">GSONMT00059317001</name>
</gene>
<dbReference type="PaxDb" id="8022-A0A060YT41"/>
<proteinExistence type="predicted"/>
<organism evidence="1 2">
    <name type="scientific">Oncorhynchus mykiss</name>
    <name type="common">Rainbow trout</name>
    <name type="synonym">Salmo gairdneri</name>
    <dbReference type="NCBI Taxonomy" id="8022"/>
    <lineage>
        <taxon>Eukaryota</taxon>
        <taxon>Metazoa</taxon>
        <taxon>Chordata</taxon>
        <taxon>Craniata</taxon>
        <taxon>Vertebrata</taxon>
        <taxon>Euteleostomi</taxon>
        <taxon>Actinopterygii</taxon>
        <taxon>Neopterygii</taxon>
        <taxon>Teleostei</taxon>
        <taxon>Protacanthopterygii</taxon>
        <taxon>Salmoniformes</taxon>
        <taxon>Salmonidae</taxon>
        <taxon>Salmoninae</taxon>
        <taxon>Oncorhynchus</taxon>
    </lineage>
</organism>
<dbReference type="EMBL" id="FR919476">
    <property type="protein sequence ID" value="CDQ95028.1"/>
    <property type="molecule type" value="Genomic_DNA"/>
</dbReference>
<dbReference type="STRING" id="8022.A0A060YT41"/>
<evidence type="ECO:0000313" key="1">
    <source>
        <dbReference type="EMBL" id="CDQ95028.1"/>
    </source>
</evidence>
<dbReference type="Proteomes" id="UP000193380">
    <property type="component" value="Unassembled WGS sequence"/>
</dbReference>
<evidence type="ECO:0008006" key="3">
    <source>
        <dbReference type="Google" id="ProtNLM"/>
    </source>
</evidence>
<sequence>MMCKNCKHAFCWYCLESLDDDFLLIHYDKGPCRNKLGHSRASVIWHRTQCLSIALSLDLFVSLSLSLSLSLVTGSLSHSRSLSLSRWWGYLLASVCSY</sequence>
<reference evidence="1" key="2">
    <citation type="submission" date="2014-03" db="EMBL/GenBank/DDBJ databases">
        <authorList>
            <person name="Genoscope - CEA"/>
        </authorList>
    </citation>
    <scope>NUCLEOTIDE SEQUENCE</scope>
</reference>
<protein>
    <recommendedName>
        <fullName evidence="3">RBR-type E3 ubiquitin transferase</fullName>
    </recommendedName>
</protein>
<name>A0A060YT41_ONCMY</name>
<feature type="non-terminal residue" evidence="1">
    <location>
        <position position="98"/>
    </location>
</feature>
<dbReference type="AlphaFoldDB" id="A0A060YT41"/>
<reference evidence="1" key="1">
    <citation type="journal article" date="2014" name="Nat. Commun.">
        <title>The rainbow trout genome provides novel insights into evolution after whole-genome duplication in vertebrates.</title>
        <authorList>
            <person name="Berthelot C."/>
            <person name="Brunet F."/>
            <person name="Chalopin D."/>
            <person name="Juanchich A."/>
            <person name="Bernard M."/>
            <person name="Noel B."/>
            <person name="Bento P."/>
            <person name="Da Silva C."/>
            <person name="Labadie K."/>
            <person name="Alberti A."/>
            <person name="Aury J.M."/>
            <person name="Louis A."/>
            <person name="Dehais P."/>
            <person name="Bardou P."/>
            <person name="Montfort J."/>
            <person name="Klopp C."/>
            <person name="Cabau C."/>
            <person name="Gaspin C."/>
            <person name="Thorgaard G.H."/>
            <person name="Boussaha M."/>
            <person name="Quillet E."/>
            <person name="Guyomard R."/>
            <person name="Galiana D."/>
            <person name="Bobe J."/>
            <person name="Volff J.N."/>
            <person name="Genet C."/>
            <person name="Wincker P."/>
            <person name="Jaillon O."/>
            <person name="Roest Crollius H."/>
            <person name="Guiguen Y."/>
        </authorList>
    </citation>
    <scope>NUCLEOTIDE SEQUENCE [LARGE SCALE GENOMIC DNA]</scope>
</reference>
<accession>A0A060YT41</accession>